<evidence type="ECO:0000259" key="7">
    <source>
        <dbReference type="Pfam" id="PF00892"/>
    </source>
</evidence>
<evidence type="ECO:0000256" key="2">
    <source>
        <dbReference type="ARBA" id="ARBA00007362"/>
    </source>
</evidence>
<dbReference type="RefSeq" id="WP_226539322.1">
    <property type="nucleotide sequence ID" value="NZ_CP129013.1"/>
</dbReference>
<feature type="transmembrane region" description="Helical" evidence="6">
    <location>
        <begin position="70"/>
        <end position="90"/>
    </location>
</feature>
<keyword evidence="5 6" id="KW-0472">Membrane</keyword>
<name>A0ABY9JU10_9BACI</name>
<dbReference type="Pfam" id="PF00892">
    <property type="entry name" value="EamA"/>
    <property type="match status" value="2"/>
</dbReference>
<protein>
    <submittedName>
        <fullName evidence="8">DMT family transporter</fullName>
    </submittedName>
</protein>
<dbReference type="Gene3D" id="1.10.3730.20">
    <property type="match status" value="1"/>
</dbReference>
<keyword evidence="3 6" id="KW-0812">Transmembrane</keyword>
<dbReference type="EMBL" id="CP129013">
    <property type="protein sequence ID" value="WLR42852.1"/>
    <property type="molecule type" value="Genomic_DNA"/>
</dbReference>
<dbReference type="InterPro" id="IPR000620">
    <property type="entry name" value="EamA_dom"/>
</dbReference>
<dbReference type="InterPro" id="IPR050638">
    <property type="entry name" value="AA-Vitamin_Transporters"/>
</dbReference>
<keyword evidence="9" id="KW-1185">Reference proteome</keyword>
<dbReference type="SUPFAM" id="SSF103481">
    <property type="entry name" value="Multidrug resistance efflux transporter EmrE"/>
    <property type="match status" value="2"/>
</dbReference>
<feature type="transmembrane region" description="Helical" evidence="6">
    <location>
        <begin position="7"/>
        <end position="26"/>
    </location>
</feature>
<evidence type="ECO:0000256" key="3">
    <source>
        <dbReference type="ARBA" id="ARBA00022692"/>
    </source>
</evidence>
<feature type="domain" description="EamA" evidence="7">
    <location>
        <begin position="10"/>
        <end position="140"/>
    </location>
</feature>
<dbReference type="Proteomes" id="UP001197974">
    <property type="component" value="Chromosome"/>
</dbReference>
<evidence type="ECO:0000313" key="9">
    <source>
        <dbReference type="Proteomes" id="UP001197974"/>
    </source>
</evidence>
<feature type="transmembrane region" description="Helical" evidence="6">
    <location>
        <begin position="211"/>
        <end position="231"/>
    </location>
</feature>
<gene>
    <name evidence="8" type="ORF">LC087_01010</name>
</gene>
<organism evidence="8 9">
    <name type="scientific">Bacillus carboniphilus</name>
    <dbReference type="NCBI Taxonomy" id="86663"/>
    <lineage>
        <taxon>Bacteria</taxon>
        <taxon>Bacillati</taxon>
        <taxon>Bacillota</taxon>
        <taxon>Bacilli</taxon>
        <taxon>Bacillales</taxon>
        <taxon>Bacillaceae</taxon>
        <taxon>Bacillus</taxon>
    </lineage>
</organism>
<dbReference type="PANTHER" id="PTHR32322">
    <property type="entry name" value="INNER MEMBRANE TRANSPORTER"/>
    <property type="match status" value="1"/>
</dbReference>
<evidence type="ECO:0000256" key="5">
    <source>
        <dbReference type="ARBA" id="ARBA00023136"/>
    </source>
</evidence>
<evidence type="ECO:0000256" key="4">
    <source>
        <dbReference type="ARBA" id="ARBA00022989"/>
    </source>
</evidence>
<feature type="transmembrane region" description="Helical" evidence="6">
    <location>
        <begin position="177"/>
        <end position="199"/>
    </location>
</feature>
<feature type="transmembrane region" description="Helical" evidence="6">
    <location>
        <begin position="243"/>
        <end position="264"/>
    </location>
</feature>
<evidence type="ECO:0000256" key="1">
    <source>
        <dbReference type="ARBA" id="ARBA00004127"/>
    </source>
</evidence>
<feature type="domain" description="EamA" evidence="7">
    <location>
        <begin position="152"/>
        <end position="283"/>
    </location>
</feature>
<comment type="subcellular location">
    <subcellularLocation>
        <location evidence="1">Endomembrane system</location>
        <topology evidence="1">Multi-pass membrane protein</topology>
    </subcellularLocation>
</comment>
<evidence type="ECO:0000313" key="8">
    <source>
        <dbReference type="EMBL" id="WLR42852.1"/>
    </source>
</evidence>
<feature type="transmembrane region" description="Helical" evidence="6">
    <location>
        <begin position="270"/>
        <end position="292"/>
    </location>
</feature>
<dbReference type="InterPro" id="IPR037185">
    <property type="entry name" value="EmrE-like"/>
</dbReference>
<feature type="transmembrane region" description="Helical" evidence="6">
    <location>
        <begin position="96"/>
        <end position="117"/>
    </location>
</feature>
<accession>A0ABY9JU10</accession>
<feature type="transmembrane region" description="Helical" evidence="6">
    <location>
        <begin position="148"/>
        <end position="170"/>
    </location>
</feature>
<keyword evidence="4 6" id="KW-1133">Transmembrane helix</keyword>
<dbReference type="PANTHER" id="PTHR32322:SF2">
    <property type="entry name" value="EAMA DOMAIN-CONTAINING PROTEIN"/>
    <property type="match status" value="1"/>
</dbReference>
<proteinExistence type="inferred from homology"/>
<feature type="transmembrane region" description="Helical" evidence="6">
    <location>
        <begin position="124"/>
        <end position="142"/>
    </location>
</feature>
<comment type="similarity">
    <text evidence="2">Belongs to the EamA transporter family.</text>
</comment>
<feature type="transmembrane region" description="Helical" evidence="6">
    <location>
        <begin position="38"/>
        <end position="58"/>
    </location>
</feature>
<reference evidence="8 9" key="1">
    <citation type="submission" date="2023-06" db="EMBL/GenBank/DDBJ databases">
        <title>Five Gram-positive bacteria isolated from mangrove sediments in Shenzhen, Guangdong, China.</title>
        <authorList>
            <person name="Yu S."/>
            <person name="Zheng W."/>
            <person name="Huang Y."/>
        </authorList>
    </citation>
    <scope>NUCLEOTIDE SEQUENCE [LARGE SCALE GENOMIC DNA]</scope>
    <source>
        <strain evidence="8 9">SaN35-3</strain>
    </source>
</reference>
<evidence type="ECO:0000256" key="6">
    <source>
        <dbReference type="SAM" id="Phobius"/>
    </source>
</evidence>
<sequence length="300" mass="33296">MNNRIKWYSIIGLATVMSIFGSIGFVAAETELQPLELVFIRCVFGAFFLGCLWVVKGGPRNEKWSFNEGIKVLIGGVILVLNWIFLFLAFENLPVTLTVSIYYLAPVVVLLLGSFFFREKLTRLSVLSIFLCFTGTIMIMGYDHSLSSFLSSGFLWALLAALFYAILTLIGKSISSLSAYATSFIQISIGMLLLSPFVHYDKFLHLSLTNWIAVFIMGIVHTGIVYLLFFASIRHLSSSVTSALLFLDPAVAISLDMLMTNFRATPLQTFGLVLTYGGIGCVLLSPFLKTLIQRATIKEK</sequence>